<dbReference type="EMBL" id="DF820463">
    <property type="protein sequence ID" value="GAK55651.1"/>
    <property type="molecule type" value="Genomic_DNA"/>
</dbReference>
<dbReference type="GO" id="GO:0005886">
    <property type="term" value="C:plasma membrane"/>
    <property type="evidence" value="ECO:0007669"/>
    <property type="project" value="TreeGrafter"/>
</dbReference>
<dbReference type="SMART" id="SM00382">
    <property type="entry name" value="AAA"/>
    <property type="match status" value="1"/>
</dbReference>
<dbReference type="eggNOG" id="COG0411">
    <property type="taxonomic scope" value="Bacteria"/>
</dbReference>
<keyword evidence="3" id="KW-0067">ATP-binding</keyword>
<dbReference type="InterPro" id="IPR027417">
    <property type="entry name" value="P-loop_NTPase"/>
</dbReference>
<protein>
    <submittedName>
        <fullName evidence="5">ABC transporter related protein</fullName>
    </submittedName>
</protein>
<dbReference type="InterPro" id="IPR032823">
    <property type="entry name" value="BCA_ABC_TP_C"/>
</dbReference>
<dbReference type="GO" id="GO:0015192">
    <property type="term" value="F:L-phenylalanine transmembrane transporter activity"/>
    <property type="evidence" value="ECO:0007669"/>
    <property type="project" value="TreeGrafter"/>
</dbReference>
<dbReference type="GO" id="GO:0042941">
    <property type="term" value="P:D-alanine transmembrane transport"/>
    <property type="evidence" value="ECO:0007669"/>
    <property type="project" value="TreeGrafter"/>
</dbReference>
<dbReference type="GO" id="GO:1903806">
    <property type="term" value="P:L-isoleucine import across plasma membrane"/>
    <property type="evidence" value="ECO:0007669"/>
    <property type="project" value="TreeGrafter"/>
</dbReference>
<dbReference type="GO" id="GO:1903805">
    <property type="term" value="P:L-valine import across plasma membrane"/>
    <property type="evidence" value="ECO:0007669"/>
    <property type="project" value="TreeGrafter"/>
</dbReference>
<dbReference type="Pfam" id="PF12399">
    <property type="entry name" value="BCA_ABC_TP_C"/>
    <property type="match status" value="1"/>
</dbReference>
<dbReference type="SUPFAM" id="SSF52540">
    <property type="entry name" value="P-loop containing nucleoside triphosphate hydrolases"/>
    <property type="match status" value="1"/>
</dbReference>
<evidence type="ECO:0000256" key="3">
    <source>
        <dbReference type="ARBA" id="ARBA00022840"/>
    </source>
</evidence>
<dbReference type="Proteomes" id="UP000030661">
    <property type="component" value="Unassembled WGS sequence"/>
</dbReference>
<dbReference type="GO" id="GO:0005524">
    <property type="term" value="F:ATP binding"/>
    <property type="evidence" value="ECO:0007669"/>
    <property type="project" value="UniProtKB-KW"/>
</dbReference>
<dbReference type="InterPro" id="IPR003439">
    <property type="entry name" value="ABC_transporter-like_ATP-bd"/>
</dbReference>
<dbReference type="GO" id="GO:0015808">
    <property type="term" value="P:L-alanine transport"/>
    <property type="evidence" value="ECO:0007669"/>
    <property type="project" value="TreeGrafter"/>
</dbReference>
<dbReference type="PANTHER" id="PTHR45772">
    <property type="entry name" value="CONSERVED COMPONENT OF ABC TRANSPORTER FOR NATURAL AMINO ACIDS-RELATED"/>
    <property type="match status" value="1"/>
</dbReference>
<reference evidence="5" key="1">
    <citation type="journal article" date="2015" name="PeerJ">
        <title>First genomic representation of candidate bacterial phylum KSB3 points to enhanced environmental sensing as a trigger of wastewater bulking.</title>
        <authorList>
            <person name="Sekiguchi Y."/>
            <person name="Ohashi A."/>
            <person name="Parks D.H."/>
            <person name="Yamauchi T."/>
            <person name="Tyson G.W."/>
            <person name="Hugenholtz P."/>
        </authorList>
    </citation>
    <scope>NUCLEOTIDE SEQUENCE [LARGE SCALE GENOMIC DNA]</scope>
</reference>
<evidence type="ECO:0000256" key="2">
    <source>
        <dbReference type="ARBA" id="ARBA00022741"/>
    </source>
</evidence>
<dbReference type="HOGENOM" id="CLU_000604_1_2_0"/>
<accession>A0A0S6WBT7</accession>
<keyword evidence="1" id="KW-0813">Transport</keyword>
<dbReference type="PROSITE" id="PS50893">
    <property type="entry name" value="ABC_TRANSPORTER_2"/>
    <property type="match status" value="1"/>
</dbReference>
<dbReference type="AlphaFoldDB" id="A0A0S6WBT7"/>
<keyword evidence="6" id="KW-1185">Reference proteome</keyword>
<dbReference type="CDD" id="cd03219">
    <property type="entry name" value="ABC_Mj1267_LivG_branched"/>
    <property type="match status" value="1"/>
</dbReference>
<gene>
    <name evidence="5" type="ORF">U27_02485</name>
</gene>
<dbReference type="Gene3D" id="3.40.50.300">
    <property type="entry name" value="P-loop containing nucleotide triphosphate hydrolases"/>
    <property type="match status" value="1"/>
</dbReference>
<dbReference type="STRING" id="1499967.U27_02485"/>
<dbReference type="InterPro" id="IPR003593">
    <property type="entry name" value="AAA+_ATPase"/>
</dbReference>
<dbReference type="PANTHER" id="PTHR45772:SF7">
    <property type="entry name" value="AMINO ACID ABC TRANSPORTER ATP-BINDING PROTEIN"/>
    <property type="match status" value="1"/>
</dbReference>
<evidence type="ECO:0000256" key="1">
    <source>
        <dbReference type="ARBA" id="ARBA00022448"/>
    </source>
</evidence>
<name>A0A0S6WBT7_VECG1</name>
<feature type="domain" description="ABC transporter" evidence="4">
    <location>
        <begin position="2"/>
        <end position="250"/>
    </location>
</feature>
<dbReference type="GO" id="GO:0005304">
    <property type="term" value="F:L-valine transmembrane transporter activity"/>
    <property type="evidence" value="ECO:0007669"/>
    <property type="project" value="TreeGrafter"/>
</dbReference>
<dbReference type="GO" id="GO:0016887">
    <property type="term" value="F:ATP hydrolysis activity"/>
    <property type="evidence" value="ECO:0007669"/>
    <property type="project" value="InterPro"/>
</dbReference>
<keyword evidence="2" id="KW-0547">Nucleotide-binding</keyword>
<dbReference type="GO" id="GO:0015188">
    <property type="term" value="F:L-isoleucine transmembrane transporter activity"/>
    <property type="evidence" value="ECO:0007669"/>
    <property type="project" value="TreeGrafter"/>
</dbReference>
<dbReference type="FunFam" id="3.40.50.300:FF:000421">
    <property type="entry name" value="Branched-chain amino acid ABC transporter ATP-binding protein"/>
    <property type="match status" value="1"/>
</dbReference>
<dbReference type="InterPro" id="IPR051120">
    <property type="entry name" value="ABC_AA/LPS_Transport"/>
</dbReference>
<proteinExistence type="predicted"/>
<evidence type="ECO:0000313" key="5">
    <source>
        <dbReference type="EMBL" id="GAK55651.1"/>
    </source>
</evidence>
<evidence type="ECO:0000259" key="4">
    <source>
        <dbReference type="PROSITE" id="PS50893"/>
    </source>
</evidence>
<dbReference type="Pfam" id="PF00005">
    <property type="entry name" value="ABC_tran"/>
    <property type="match status" value="1"/>
</dbReference>
<sequence>MLNITGLNKHFGGVVALRNMNLAVQSGCIHSIIGPNGAGKTTLFDIITGITPPTSGNIQFNAQTITLMPPSRIAQLGIARTFQNIRLFSSMSILDNIRVGAHCWTKSSLWSALLRTHRQRQEEQQVEEYALHLLETCGLAGRKDELARNLPYGEQRRLEILRALAQHPQLLLLDEPTAGMNPQETEELTKFILHLKEEQKLTILMIEHDMKVVMAISDTISVLDYGKKIAEGKAEAIQNNPKVIEAYLGRGAANSLSV</sequence>
<evidence type="ECO:0000313" key="6">
    <source>
        <dbReference type="Proteomes" id="UP000030661"/>
    </source>
</evidence>
<organism evidence="5">
    <name type="scientific">Vecturithrix granuli</name>
    <dbReference type="NCBI Taxonomy" id="1499967"/>
    <lineage>
        <taxon>Bacteria</taxon>
        <taxon>Candidatus Moduliflexota</taxon>
        <taxon>Candidatus Vecturitrichia</taxon>
        <taxon>Candidatus Vecturitrichales</taxon>
        <taxon>Candidatus Vecturitrichaceae</taxon>
        <taxon>Candidatus Vecturithrix</taxon>
    </lineage>
</organism>